<sequence length="207" mass="23490">MRWKPQRTTYDHLRDKGNSEGARRPAYAGNAWLAEELSMEGGAPAVHYKMSWRFGIWRVVMRLPCRSRMGLRVARTEDVVPSRPLAQLELPSEDDSIHIMQRMALGSLFPRSRRFFVDSNVIVFVCIWYAVFRRVEDSQETCEARRGDTDSPLGPGGGPASAPVSPCPRVCPQWPRAAQLDVDVMHIDAATPRRYSNSQRPLQRSPP</sequence>
<organism evidence="2 3">
    <name type="scientific">Schizophyllum amplum</name>
    <dbReference type="NCBI Taxonomy" id="97359"/>
    <lineage>
        <taxon>Eukaryota</taxon>
        <taxon>Fungi</taxon>
        <taxon>Dikarya</taxon>
        <taxon>Basidiomycota</taxon>
        <taxon>Agaricomycotina</taxon>
        <taxon>Agaricomycetes</taxon>
        <taxon>Agaricomycetidae</taxon>
        <taxon>Agaricales</taxon>
        <taxon>Schizophyllaceae</taxon>
        <taxon>Schizophyllum</taxon>
    </lineage>
</organism>
<name>A0A550CXS3_9AGAR</name>
<protein>
    <submittedName>
        <fullName evidence="2">Uncharacterized protein</fullName>
    </submittedName>
</protein>
<evidence type="ECO:0000313" key="2">
    <source>
        <dbReference type="EMBL" id="TRM69592.1"/>
    </source>
</evidence>
<comment type="caution">
    <text evidence="2">The sequence shown here is derived from an EMBL/GenBank/DDBJ whole genome shotgun (WGS) entry which is preliminary data.</text>
</comment>
<feature type="region of interest" description="Disordered" evidence="1">
    <location>
        <begin position="143"/>
        <end position="166"/>
    </location>
</feature>
<proteinExistence type="predicted"/>
<evidence type="ECO:0000313" key="3">
    <source>
        <dbReference type="Proteomes" id="UP000320762"/>
    </source>
</evidence>
<gene>
    <name evidence="2" type="ORF">BD626DRAFT_15034</name>
</gene>
<feature type="compositionally biased region" description="Basic and acidic residues" evidence="1">
    <location>
        <begin position="9"/>
        <end position="22"/>
    </location>
</feature>
<reference evidence="2 3" key="1">
    <citation type="journal article" date="2019" name="New Phytol.">
        <title>Comparative genomics reveals unique wood-decay strategies and fruiting body development in the Schizophyllaceae.</title>
        <authorList>
            <person name="Almasi E."/>
            <person name="Sahu N."/>
            <person name="Krizsan K."/>
            <person name="Balint B."/>
            <person name="Kovacs G.M."/>
            <person name="Kiss B."/>
            <person name="Cseklye J."/>
            <person name="Drula E."/>
            <person name="Henrissat B."/>
            <person name="Nagy I."/>
            <person name="Chovatia M."/>
            <person name="Adam C."/>
            <person name="LaButti K."/>
            <person name="Lipzen A."/>
            <person name="Riley R."/>
            <person name="Grigoriev I.V."/>
            <person name="Nagy L.G."/>
        </authorList>
    </citation>
    <scope>NUCLEOTIDE SEQUENCE [LARGE SCALE GENOMIC DNA]</scope>
    <source>
        <strain evidence="2 3">NL-1724</strain>
    </source>
</reference>
<evidence type="ECO:0000256" key="1">
    <source>
        <dbReference type="SAM" id="MobiDB-lite"/>
    </source>
</evidence>
<keyword evidence="3" id="KW-1185">Reference proteome</keyword>
<dbReference type="AlphaFoldDB" id="A0A550CXS3"/>
<accession>A0A550CXS3</accession>
<feature type="region of interest" description="Disordered" evidence="1">
    <location>
        <begin position="1"/>
        <end position="22"/>
    </location>
</feature>
<dbReference type="Proteomes" id="UP000320762">
    <property type="component" value="Unassembled WGS sequence"/>
</dbReference>
<dbReference type="EMBL" id="VDMD01000001">
    <property type="protein sequence ID" value="TRM69592.1"/>
    <property type="molecule type" value="Genomic_DNA"/>
</dbReference>